<gene>
    <name evidence="2" type="ORF">RM530_09160</name>
</gene>
<sequence>MSKTLFIGLDGCTYTVLNEMTRELPDEGITMPFMKSVMEAGTRAKLASTPNPLTPPAWASIQTGRGPGHHGVFDFIRAEDKGGEIYWTLYDSRDIDCEFIWQIASRQGKKVAALNFPLTAPAPENVNGCVVPGFIPAKHLRRNTYPRELFDRMKQDIPGFDPKELAWDFDNEKQAMEKLSEEDTESWVRYHLPREEQWFRVAEYILRNDDPDLMAVMFDGTDKIQHQAWAYLDPELVPADPKPWEKRMRDVCLEYFRNLDGYIKRLVELAGPDAQVFFASDHGFTASTEVLRINAFLADKGYVKWAESDGSEQALRREASDFANLDWAGTTAYCRTPSSNGINIRVAARPGDSGVPPEQYESFREKLIDDLYSLSNEKGEPVVIDVLKREDWFPGKHMERAPDLTLVLRDHGFVSIRNFQPVVIQREVAAGTHHPDGIFMAYGPGVAASGMIERRQIVDVAPTLLHSVGLKVPKDFEGEVPAAFFSEQWLAQNPVQHGPKTKAPGERQAGEEMDEKEKQQLMEQLQMLGYME</sequence>
<feature type="compositionally biased region" description="Basic and acidic residues" evidence="1">
    <location>
        <begin position="503"/>
        <end position="517"/>
    </location>
</feature>
<reference evidence="2 3" key="1">
    <citation type="submission" date="2023-09" db="EMBL/GenBank/DDBJ databases">
        <authorList>
            <person name="Rey-Velasco X."/>
        </authorList>
    </citation>
    <scope>NUCLEOTIDE SEQUENCE [LARGE SCALE GENOMIC DNA]</scope>
    <source>
        <strain evidence="2 3">W345</strain>
    </source>
</reference>
<evidence type="ECO:0000313" key="3">
    <source>
        <dbReference type="Proteomes" id="UP001254608"/>
    </source>
</evidence>
<dbReference type="Proteomes" id="UP001254608">
    <property type="component" value="Unassembled WGS sequence"/>
</dbReference>
<dbReference type="RefSeq" id="WP_311364923.1">
    <property type="nucleotide sequence ID" value="NZ_JAVRIC010000011.1"/>
</dbReference>
<protein>
    <submittedName>
        <fullName evidence="2">Alkaline phosphatase family protein</fullName>
    </submittedName>
</protein>
<comment type="caution">
    <text evidence="2">The sequence shown here is derived from an EMBL/GenBank/DDBJ whole genome shotgun (WGS) entry which is preliminary data.</text>
</comment>
<dbReference type="PANTHER" id="PTHR10151">
    <property type="entry name" value="ECTONUCLEOTIDE PYROPHOSPHATASE/PHOSPHODIESTERASE"/>
    <property type="match status" value="1"/>
</dbReference>
<dbReference type="InterPro" id="IPR017850">
    <property type="entry name" value="Alkaline_phosphatase_core_sf"/>
</dbReference>
<accession>A0ABU2WIY9</accession>
<organism evidence="2 3">
    <name type="scientific">Banduia mediterranea</name>
    <dbReference type="NCBI Taxonomy" id="3075609"/>
    <lineage>
        <taxon>Bacteria</taxon>
        <taxon>Pseudomonadati</taxon>
        <taxon>Pseudomonadota</taxon>
        <taxon>Gammaproteobacteria</taxon>
        <taxon>Nevskiales</taxon>
        <taxon>Algiphilaceae</taxon>
        <taxon>Banduia</taxon>
    </lineage>
</organism>
<proteinExistence type="predicted"/>
<dbReference type="PANTHER" id="PTHR10151:SF120">
    <property type="entry name" value="BIS(5'-ADENOSYL)-TRIPHOSPHATASE"/>
    <property type="match status" value="1"/>
</dbReference>
<evidence type="ECO:0000256" key="1">
    <source>
        <dbReference type="SAM" id="MobiDB-lite"/>
    </source>
</evidence>
<dbReference type="EMBL" id="JAVRIC010000011">
    <property type="protein sequence ID" value="MDT0497530.1"/>
    <property type="molecule type" value="Genomic_DNA"/>
</dbReference>
<feature type="region of interest" description="Disordered" evidence="1">
    <location>
        <begin position="494"/>
        <end position="517"/>
    </location>
</feature>
<dbReference type="Gene3D" id="3.40.720.10">
    <property type="entry name" value="Alkaline Phosphatase, subunit A"/>
    <property type="match status" value="2"/>
</dbReference>
<dbReference type="Pfam" id="PF01663">
    <property type="entry name" value="Phosphodiest"/>
    <property type="match status" value="1"/>
</dbReference>
<name>A0ABU2WIY9_9GAMM</name>
<dbReference type="SUPFAM" id="SSF53649">
    <property type="entry name" value="Alkaline phosphatase-like"/>
    <property type="match status" value="1"/>
</dbReference>
<dbReference type="InterPro" id="IPR002591">
    <property type="entry name" value="Phosphodiest/P_Trfase"/>
</dbReference>
<keyword evidence="3" id="KW-1185">Reference proteome</keyword>
<evidence type="ECO:0000313" key="2">
    <source>
        <dbReference type="EMBL" id="MDT0497530.1"/>
    </source>
</evidence>